<dbReference type="EMBL" id="LT838272">
    <property type="protein sequence ID" value="SMB98158.1"/>
    <property type="molecule type" value="Genomic_DNA"/>
</dbReference>
<gene>
    <name evidence="1" type="ORF">SAMN00808754_2164</name>
</gene>
<organism evidence="1 2">
    <name type="scientific">Thermanaeromonas toyohensis ToBE</name>
    <dbReference type="NCBI Taxonomy" id="698762"/>
    <lineage>
        <taxon>Bacteria</taxon>
        <taxon>Bacillati</taxon>
        <taxon>Bacillota</taxon>
        <taxon>Clostridia</taxon>
        <taxon>Neomoorellales</taxon>
        <taxon>Neomoorellaceae</taxon>
        <taxon>Thermanaeromonas</taxon>
    </lineage>
</organism>
<dbReference type="InterPro" id="IPR005358">
    <property type="entry name" value="Puta_zinc/iron-chelating_dom"/>
</dbReference>
<dbReference type="STRING" id="698762.SAMN00808754_2164"/>
<dbReference type="Pfam" id="PF03692">
    <property type="entry name" value="CxxCxxCC"/>
    <property type="match status" value="1"/>
</dbReference>
<evidence type="ECO:0000313" key="2">
    <source>
        <dbReference type="Proteomes" id="UP000192569"/>
    </source>
</evidence>
<dbReference type="Proteomes" id="UP000192569">
    <property type="component" value="Chromosome I"/>
</dbReference>
<accession>A0A1W1VXT9</accession>
<keyword evidence="2" id="KW-1185">Reference proteome</keyword>
<evidence type="ECO:0000313" key="1">
    <source>
        <dbReference type="EMBL" id="SMB98158.1"/>
    </source>
</evidence>
<protein>
    <submittedName>
        <fullName evidence="1">Putative zinc-or iron-chelating domain-containing protein</fullName>
    </submittedName>
</protein>
<sequence length="227" mass="25934">MAWVKDNNKVMGKMDMEPIVVRPWYVNGKGGYDLAVASPEATVEDYLQALKKVEGFELYRAFRPGGSCYGCPHCCRDRLPLTLADVFLLRQGLKALTGRDMPLREVLSKYCQVRKIGPAWDITLSTDAEGYCIFLTPGSHLCRLYPYRPLVCRTYYCCPATYRSLALRSAIVNRGQDELGFYWERGKLRLPSLYLRDICSPALWKKLTRRKASCVSPLSPMTVRRRS</sequence>
<reference evidence="1 2" key="1">
    <citation type="submission" date="2017-04" db="EMBL/GenBank/DDBJ databases">
        <authorList>
            <person name="Afonso C.L."/>
            <person name="Miller P.J."/>
            <person name="Scott M.A."/>
            <person name="Spackman E."/>
            <person name="Goraichik I."/>
            <person name="Dimitrov K.M."/>
            <person name="Suarez D.L."/>
            <person name="Swayne D.E."/>
        </authorList>
    </citation>
    <scope>NUCLEOTIDE SEQUENCE [LARGE SCALE GENOMIC DNA]</scope>
    <source>
        <strain evidence="1 2">ToBE</strain>
    </source>
</reference>
<proteinExistence type="predicted"/>
<dbReference type="AlphaFoldDB" id="A0A1W1VXT9"/>
<name>A0A1W1VXT9_9FIRM</name>
<dbReference type="PANTHER" id="PTHR35866:SF1">
    <property type="entry name" value="YKGJ FAMILY CYSTEINE CLUSTER PROTEIN"/>
    <property type="match status" value="1"/>
</dbReference>
<dbReference type="PANTHER" id="PTHR35866">
    <property type="entry name" value="PUTATIVE-RELATED"/>
    <property type="match status" value="1"/>
</dbReference>